<protein>
    <submittedName>
        <fullName evidence="2">Uncharacterized protein</fullName>
    </submittedName>
</protein>
<name>A0A419RUM3_9SPHN</name>
<feature type="transmembrane region" description="Helical" evidence="1">
    <location>
        <begin position="91"/>
        <end position="111"/>
    </location>
</feature>
<dbReference type="RefSeq" id="WP_120048498.1">
    <property type="nucleotide sequence ID" value="NZ_RAHX01000001.1"/>
</dbReference>
<evidence type="ECO:0000313" key="2">
    <source>
        <dbReference type="EMBL" id="RJY09488.1"/>
    </source>
</evidence>
<feature type="transmembrane region" description="Helical" evidence="1">
    <location>
        <begin position="40"/>
        <end position="60"/>
    </location>
</feature>
<dbReference type="OrthoDB" id="840277at2"/>
<keyword evidence="1" id="KW-0472">Membrane</keyword>
<evidence type="ECO:0000256" key="1">
    <source>
        <dbReference type="SAM" id="Phobius"/>
    </source>
</evidence>
<dbReference type="AlphaFoldDB" id="A0A419RUM3"/>
<reference evidence="2 3" key="1">
    <citation type="journal article" date="2017" name="Int. J. Syst. Evol. Microbiol.">
        <title>Erythrobacter aquimixticola sp. nov., isolated from the junction between the ocean and a freshwater spring.</title>
        <authorList>
            <person name="Park S."/>
            <person name="Jung Y.T."/>
            <person name="Choi S.J."/>
            <person name="Yoon J.H."/>
        </authorList>
    </citation>
    <scope>NUCLEOTIDE SEQUENCE [LARGE SCALE GENOMIC DNA]</scope>
    <source>
        <strain evidence="2 3">JSSK-14</strain>
    </source>
</reference>
<accession>A0A419RUM3</accession>
<comment type="caution">
    <text evidence="2">The sequence shown here is derived from an EMBL/GenBank/DDBJ whole genome shotgun (WGS) entry which is preliminary data.</text>
</comment>
<proteinExistence type="predicted"/>
<dbReference type="EMBL" id="RAHX01000001">
    <property type="protein sequence ID" value="RJY09488.1"/>
    <property type="molecule type" value="Genomic_DNA"/>
</dbReference>
<sequence>MKWMIVVSLVLNIVVLMPVAYGIATAAPWADDAYGAASPARGIVLAMYLAILVGSAALLFKPLPAAVACLLALQIAYKVTTAATVSVDNPVVVSNLAIAAFHAITLGLIVVRSTP</sequence>
<keyword evidence="1" id="KW-1133">Transmembrane helix</keyword>
<gene>
    <name evidence="2" type="ORF">D6201_09060</name>
</gene>
<keyword evidence="3" id="KW-1185">Reference proteome</keyword>
<feature type="transmembrane region" description="Helical" evidence="1">
    <location>
        <begin position="67"/>
        <end position="85"/>
    </location>
</feature>
<keyword evidence="1" id="KW-0812">Transmembrane</keyword>
<dbReference type="Proteomes" id="UP000285232">
    <property type="component" value="Unassembled WGS sequence"/>
</dbReference>
<evidence type="ECO:0000313" key="3">
    <source>
        <dbReference type="Proteomes" id="UP000285232"/>
    </source>
</evidence>
<organism evidence="2 3">
    <name type="scientific">Aurantiacibacter aquimixticola</name>
    <dbReference type="NCBI Taxonomy" id="1958945"/>
    <lineage>
        <taxon>Bacteria</taxon>
        <taxon>Pseudomonadati</taxon>
        <taxon>Pseudomonadota</taxon>
        <taxon>Alphaproteobacteria</taxon>
        <taxon>Sphingomonadales</taxon>
        <taxon>Erythrobacteraceae</taxon>
        <taxon>Aurantiacibacter</taxon>
    </lineage>
</organism>